<name>A0ACC2WSD3_9TREE</name>
<sequence>MPDPKLLAFSILLGSVSLYLLFKSKRSQPSKKSPQKAEESSHKSQERRAHLMEKAARVEKACKKLDARFLQEVAEMKTLAKQYKEQMQEGEKEGWKVEVKTGSDLASVDSASTSGEDDRPKRKKDSTSIYPGLRYKVVGTKGSGSKQQLEFTFSGVPAPDVDEDDKKSTSNEGSLRVSDLVKDAQYATSVYRQLMPKKLPASTAALLGHGFATANEERDYAFFLNQLLGTLGPRSIEISFLPSDESGKSAEIDIERCLLPAKQMPLALIGNKLFRNKQNALDTLEIGPFIPVLQGSSGEPSKTSAHKILPNILFDLTYGFVRMMSGAQGNEKAEREPGTKIVLVVPDEAQVKRFRKTVEGLAKVRNQEEEEDDEFADPASRLELFQRKLYYTVDGHAKDRPRTVWQV</sequence>
<gene>
    <name evidence="1" type="ORF">QFC20_001506</name>
</gene>
<protein>
    <submittedName>
        <fullName evidence="1">Uncharacterized protein</fullName>
    </submittedName>
</protein>
<accession>A0ACC2WSD3</accession>
<dbReference type="Proteomes" id="UP001230649">
    <property type="component" value="Unassembled WGS sequence"/>
</dbReference>
<proteinExistence type="predicted"/>
<evidence type="ECO:0000313" key="1">
    <source>
        <dbReference type="EMBL" id="KAJ9114363.1"/>
    </source>
</evidence>
<dbReference type="EMBL" id="JASBWS010000009">
    <property type="protein sequence ID" value="KAJ9114363.1"/>
    <property type="molecule type" value="Genomic_DNA"/>
</dbReference>
<comment type="caution">
    <text evidence="1">The sequence shown here is derived from an EMBL/GenBank/DDBJ whole genome shotgun (WGS) entry which is preliminary data.</text>
</comment>
<evidence type="ECO:0000313" key="2">
    <source>
        <dbReference type="Proteomes" id="UP001230649"/>
    </source>
</evidence>
<organism evidence="1 2">
    <name type="scientific">Naganishia adeliensis</name>
    <dbReference type="NCBI Taxonomy" id="92952"/>
    <lineage>
        <taxon>Eukaryota</taxon>
        <taxon>Fungi</taxon>
        <taxon>Dikarya</taxon>
        <taxon>Basidiomycota</taxon>
        <taxon>Agaricomycotina</taxon>
        <taxon>Tremellomycetes</taxon>
        <taxon>Filobasidiales</taxon>
        <taxon>Filobasidiaceae</taxon>
        <taxon>Naganishia</taxon>
    </lineage>
</organism>
<reference evidence="1" key="1">
    <citation type="submission" date="2023-04" db="EMBL/GenBank/DDBJ databases">
        <title>Draft Genome sequencing of Naganishia species isolated from polar environments using Oxford Nanopore Technology.</title>
        <authorList>
            <person name="Leo P."/>
            <person name="Venkateswaran K."/>
        </authorList>
    </citation>
    <scope>NUCLEOTIDE SEQUENCE</scope>
    <source>
        <strain evidence="1">MNA-CCFEE 5262</strain>
    </source>
</reference>
<keyword evidence="2" id="KW-1185">Reference proteome</keyword>